<dbReference type="Proteomes" id="UP000270296">
    <property type="component" value="Unassembled WGS sequence"/>
</dbReference>
<dbReference type="OrthoDB" id="6628782at2759"/>
<name>A0A183J765_9BILA</name>
<gene>
    <name evidence="2" type="ORF">SBAD_LOCUS11713</name>
</gene>
<dbReference type="WBParaSite" id="SBAD_0001210401-mRNA-1">
    <property type="protein sequence ID" value="SBAD_0001210401-mRNA-1"/>
    <property type="gene ID" value="SBAD_0001210401"/>
</dbReference>
<evidence type="ECO:0000313" key="4">
    <source>
        <dbReference type="WBParaSite" id="SBAD_0001210401-mRNA-1"/>
    </source>
</evidence>
<reference evidence="4" key="1">
    <citation type="submission" date="2016-06" db="UniProtKB">
        <authorList>
            <consortium name="WormBaseParasite"/>
        </authorList>
    </citation>
    <scope>IDENTIFICATION</scope>
</reference>
<proteinExistence type="predicted"/>
<evidence type="ECO:0000313" key="2">
    <source>
        <dbReference type="EMBL" id="VDP42334.1"/>
    </source>
</evidence>
<feature type="transmembrane region" description="Helical" evidence="1">
    <location>
        <begin position="96"/>
        <end position="116"/>
    </location>
</feature>
<dbReference type="EMBL" id="UZAM01016227">
    <property type="protein sequence ID" value="VDP42334.1"/>
    <property type="molecule type" value="Genomic_DNA"/>
</dbReference>
<protein>
    <submittedName>
        <fullName evidence="4">LITAF domain-containing protein</fullName>
    </submittedName>
</protein>
<keyword evidence="1" id="KW-1133">Transmembrane helix</keyword>
<reference evidence="2 3" key="2">
    <citation type="submission" date="2018-11" db="EMBL/GenBank/DDBJ databases">
        <authorList>
            <consortium name="Pathogen Informatics"/>
        </authorList>
    </citation>
    <scope>NUCLEOTIDE SEQUENCE [LARGE SCALE GENOMIC DNA]</scope>
</reference>
<keyword evidence="1" id="KW-0472">Membrane</keyword>
<evidence type="ECO:0000313" key="3">
    <source>
        <dbReference type="Proteomes" id="UP000270296"/>
    </source>
</evidence>
<sequence length="148" mass="16880">MLIVDWYPRGPIRPLGHPLRWEREGPSLRPVCARCRLLLSLRPYGCSLVQRSGTRNPTAQLTPIFQWPLRLVEDYVPMSCCHVIHRSSMKINHQGTLFLMMVVIVCALCGCCNAFNVDLKSRLVHRGEGRSMFGYDVDMYQGRSGVMS</sequence>
<keyword evidence="1" id="KW-0812">Transmembrane</keyword>
<keyword evidence="3" id="KW-1185">Reference proteome</keyword>
<organism evidence="4">
    <name type="scientific">Soboliphyme baturini</name>
    <dbReference type="NCBI Taxonomy" id="241478"/>
    <lineage>
        <taxon>Eukaryota</taxon>
        <taxon>Metazoa</taxon>
        <taxon>Ecdysozoa</taxon>
        <taxon>Nematoda</taxon>
        <taxon>Enoplea</taxon>
        <taxon>Dorylaimia</taxon>
        <taxon>Dioctophymatida</taxon>
        <taxon>Dioctophymatoidea</taxon>
        <taxon>Soboliphymatidae</taxon>
        <taxon>Soboliphyme</taxon>
    </lineage>
</organism>
<dbReference type="AlphaFoldDB" id="A0A183J765"/>
<evidence type="ECO:0000256" key="1">
    <source>
        <dbReference type="SAM" id="Phobius"/>
    </source>
</evidence>
<accession>A0A183J765</accession>